<dbReference type="EMBL" id="QPJM01000040">
    <property type="protein sequence ID" value="RCW77681.1"/>
    <property type="molecule type" value="Genomic_DNA"/>
</dbReference>
<gene>
    <name evidence="2" type="ORF">C7476_14020</name>
</gene>
<dbReference type="Gene3D" id="3.40.50.720">
    <property type="entry name" value="NAD(P)-binding Rossmann-like Domain"/>
    <property type="match status" value="1"/>
</dbReference>
<proteinExistence type="predicted"/>
<feature type="non-terminal residue" evidence="2">
    <location>
        <position position="82"/>
    </location>
</feature>
<comment type="caution">
    <text evidence="2">The sequence shown here is derived from an EMBL/GenBank/DDBJ whole genome shotgun (WGS) entry which is preliminary data.</text>
</comment>
<evidence type="ECO:0000313" key="2">
    <source>
        <dbReference type="EMBL" id="RCW77681.1"/>
    </source>
</evidence>
<reference evidence="2 3" key="1">
    <citation type="submission" date="2018-07" db="EMBL/GenBank/DDBJ databases">
        <title>Genomic Encyclopedia of Type Strains, Phase III (KMG-III): the genomes of soil and plant-associated and newly described type strains.</title>
        <authorList>
            <person name="Whitman W."/>
        </authorList>
    </citation>
    <scope>NUCLEOTIDE SEQUENCE [LARGE SCALE GENOMIC DNA]</scope>
    <source>
        <strain evidence="2 3">31-25a</strain>
    </source>
</reference>
<evidence type="ECO:0000313" key="3">
    <source>
        <dbReference type="Proteomes" id="UP000253324"/>
    </source>
</evidence>
<organism evidence="2 3">
    <name type="scientific">Phyllobacterium bourgognense</name>
    <dbReference type="NCBI Taxonomy" id="314236"/>
    <lineage>
        <taxon>Bacteria</taxon>
        <taxon>Pseudomonadati</taxon>
        <taxon>Pseudomonadota</taxon>
        <taxon>Alphaproteobacteria</taxon>
        <taxon>Hyphomicrobiales</taxon>
        <taxon>Phyllobacteriaceae</taxon>
        <taxon>Phyllobacterium</taxon>
    </lineage>
</organism>
<evidence type="ECO:0000256" key="1">
    <source>
        <dbReference type="SAM" id="Phobius"/>
    </source>
</evidence>
<name>A0A368YBP8_9HYPH</name>
<keyword evidence="1" id="KW-0812">Transmembrane</keyword>
<dbReference type="InterPro" id="IPR036291">
    <property type="entry name" value="NAD(P)-bd_dom_sf"/>
</dbReference>
<dbReference type="Proteomes" id="UP000253324">
    <property type="component" value="Unassembled WGS sequence"/>
</dbReference>
<accession>A0A368YBP8</accession>
<feature type="transmembrane region" description="Helical" evidence="1">
    <location>
        <begin position="52"/>
        <end position="80"/>
    </location>
</feature>
<sequence length="82" mass="8757">MSTKEREKAIATGASRGIGPAIVQRLAADRFNIIINSAWLNTLRFSQTAATLIATAVFLLDALTSLDIAIAVLYVLVVLLSL</sequence>
<keyword evidence="3" id="KW-1185">Reference proteome</keyword>
<keyword evidence="1" id="KW-1133">Transmembrane helix</keyword>
<dbReference type="AlphaFoldDB" id="A0A368YBP8"/>
<protein>
    <submittedName>
        <fullName evidence="2">Uncharacterized protein</fullName>
    </submittedName>
</protein>
<keyword evidence="1" id="KW-0472">Membrane</keyword>
<dbReference type="SUPFAM" id="SSF51735">
    <property type="entry name" value="NAD(P)-binding Rossmann-fold domains"/>
    <property type="match status" value="1"/>
</dbReference>